<keyword evidence="1" id="KW-0472">Membrane</keyword>
<feature type="transmembrane region" description="Helical" evidence="1">
    <location>
        <begin position="20"/>
        <end position="37"/>
    </location>
</feature>
<organism evidence="2 3">
    <name type="scientific">Perkinsus olseni</name>
    <name type="common">Perkinsus atlanticus</name>
    <dbReference type="NCBI Taxonomy" id="32597"/>
    <lineage>
        <taxon>Eukaryota</taxon>
        <taxon>Sar</taxon>
        <taxon>Alveolata</taxon>
        <taxon>Perkinsozoa</taxon>
        <taxon>Perkinsea</taxon>
        <taxon>Perkinsida</taxon>
        <taxon>Perkinsidae</taxon>
        <taxon>Perkinsus</taxon>
    </lineage>
</organism>
<keyword evidence="1" id="KW-1133">Transmembrane helix</keyword>
<feature type="non-terminal residue" evidence="2">
    <location>
        <position position="1"/>
    </location>
</feature>
<accession>A0A7J6U918</accession>
<evidence type="ECO:0000313" key="3">
    <source>
        <dbReference type="Proteomes" id="UP000574390"/>
    </source>
</evidence>
<dbReference type="AlphaFoldDB" id="A0A7J6U918"/>
<evidence type="ECO:0000313" key="2">
    <source>
        <dbReference type="EMBL" id="KAF4754103.1"/>
    </source>
</evidence>
<protein>
    <submittedName>
        <fullName evidence="2">Uncharacterized protein</fullName>
    </submittedName>
</protein>
<dbReference type="EMBL" id="JABANM010001543">
    <property type="protein sequence ID" value="KAF4754103.1"/>
    <property type="molecule type" value="Genomic_DNA"/>
</dbReference>
<sequence length="56" mass="6005">FARADGDDKRLTFVPSFNTLPLPMAITTAWLMVGLAASGRNTPVAVLDSTLRKGDK</sequence>
<comment type="caution">
    <text evidence="2">The sequence shown here is derived from an EMBL/GenBank/DDBJ whole genome shotgun (WGS) entry which is preliminary data.</text>
</comment>
<keyword evidence="1" id="KW-0812">Transmembrane</keyword>
<gene>
    <name evidence="2" type="ORF">FOZ62_005469</name>
</gene>
<proteinExistence type="predicted"/>
<evidence type="ECO:0000256" key="1">
    <source>
        <dbReference type="SAM" id="Phobius"/>
    </source>
</evidence>
<name>A0A7J6U918_PEROL</name>
<reference evidence="2 3" key="1">
    <citation type="submission" date="2020-04" db="EMBL/GenBank/DDBJ databases">
        <title>Perkinsus olseni comparative genomics.</title>
        <authorList>
            <person name="Bogema D.R."/>
        </authorList>
    </citation>
    <scope>NUCLEOTIDE SEQUENCE [LARGE SCALE GENOMIC DNA]</scope>
    <source>
        <strain evidence="2">ATCC PRA-205</strain>
    </source>
</reference>
<dbReference type="Proteomes" id="UP000574390">
    <property type="component" value="Unassembled WGS sequence"/>
</dbReference>